<evidence type="ECO:0000256" key="1">
    <source>
        <dbReference type="ARBA" id="ARBA00023015"/>
    </source>
</evidence>
<dbReference type="InterPro" id="IPR001387">
    <property type="entry name" value="Cro/C1-type_HTH"/>
</dbReference>
<reference evidence="5" key="1">
    <citation type="journal article" date="2021" name="Proc. Natl. Acad. Sci. U.S.A.">
        <title>A Catalog of Tens of Thousands of Viruses from Human Metagenomes Reveals Hidden Associations with Chronic Diseases.</title>
        <authorList>
            <person name="Tisza M.J."/>
            <person name="Buck C.B."/>
        </authorList>
    </citation>
    <scope>NUCLEOTIDE SEQUENCE</scope>
    <source>
        <strain evidence="5">Ctdv95</strain>
    </source>
</reference>
<dbReference type="CDD" id="cd06529">
    <property type="entry name" value="S24_LexA-like"/>
    <property type="match status" value="1"/>
</dbReference>
<dbReference type="PANTHER" id="PTHR40661:SF1">
    <property type="entry name" value="HTH CRO_C1-TYPE DOMAIN-CONTAINING PROTEIN"/>
    <property type="match status" value="1"/>
</dbReference>
<evidence type="ECO:0000313" key="5">
    <source>
        <dbReference type="EMBL" id="DAE16096.1"/>
    </source>
</evidence>
<dbReference type="EMBL" id="BK015616">
    <property type="protein sequence ID" value="DAE16096.1"/>
    <property type="molecule type" value="Genomic_DNA"/>
</dbReference>
<dbReference type="PROSITE" id="PS50943">
    <property type="entry name" value="HTH_CROC1"/>
    <property type="match status" value="1"/>
</dbReference>
<keyword evidence="3" id="KW-0804">Transcription</keyword>
<keyword evidence="2" id="KW-0238">DNA-binding</keyword>
<dbReference type="CDD" id="cd00093">
    <property type="entry name" value="HTH_XRE"/>
    <property type="match status" value="1"/>
</dbReference>
<evidence type="ECO:0000256" key="2">
    <source>
        <dbReference type="ARBA" id="ARBA00023125"/>
    </source>
</evidence>
<evidence type="ECO:0000259" key="4">
    <source>
        <dbReference type="PROSITE" id="PS50943"/>
    </source>
</evidence>
<dbReference type="Gene3D" id="1.10.260.40">
    <property type="entry name" value="lambda repressor-like DNA-binding domains"/>
    <property type="match status" value="1"/>
</dbReference>
<dbReference type="Gene3D" id="2.10.109.10">
    <property type="entry name" value="Umud Fragment, subunit A"/>
    <property type="match status" value="1"/>
</dbReference>
<dbReference type="Pfam" id="PF00717">
    <property type="entry name" value="Peptidase_S24"/>
    <property type="match status" value="1"/>
</dbReference>
<keyword evidence="1" id="KW-0805">Transcription regulation</keyword>
<feature type="domain" description="HTH cro/C1-type" evidence="4">
    <location>
        <begin position="80"/>
        <end position="134"/>
    </location>
</feature>
<dbReference type="PANTHER" id="PTHR40661">
    <property type="match status" value="1"/>
</dbReference>
<evidence type="ECO:0000256" key="3">
    <source>
        <dbReference type="ARBA" id="ARBA00023163"/>
    </source>
</evidence>
<dbReference type="SMART" id="SM00530">
    <property type="entry name" value="HTH_XRE"/>
    <property type="match status" value="1"/>
</dbReference>
<dbReference type="SUPFAM" id="SSF47413">
    <property type="entry name" value="lambda repressor-like DNA-binding domains"/>
    <property type="match status" value="1"/>
</dbReference>
<dbReference type="GO" id="GO:0003677">
    <property type="term" value="F:DNA binding"/>
    <property type="evidence" value="ECO:0007669"/>
    <property type="project" value="UniProtKB-KW"/>
</dbReference>
<dbReference type="InterPro" id="IPR039418">
    <property type="entry name" value="LexA-like"/>
</dbReference>
<proteinExistence type="predicted"/>
<dbReference type="SUPFAM" id="SSF51306">
    <property type="entry name" value="LexA/Signal peptidase"/>
    <property type="match status" value="1"/>
</dbReference>
<organism evidence="5">
    <name type="scientific">Myoviridae sp. ctdv95</name>
    <dbReference type="NCBI Taxonomy" id="2825143"/>
    <lineage>
        <taxon>Viruses</taxon>
        <taxon>Duplodnaviria</taxon>
        <taxon>Heunggongvirae</taxon>
        <taxon>Uroviricota</taxon>
        <taxon>Caudoviricetes</taxon>
    </lineage>
</organism>
<dbReference type="InterPro" id="IPR015927">
    <property type="entry name" value="Peptidase_S24_S26A/B/C"/>
</dbReference>
<accession>A0A8S5QAN1</accession>
<name>A0A8S5QAN1_9CAUD</name>
<dbReference type="InterPro" id="IPR010982">
    <property type="entry name" value="Lambda_DNA-bd_dom_sf"/>
</dbReference>
<dbReference type="Pfam" id="PF13443">
    <property type="entry name" value="HTH_26"/>
    <property type="match status" value="1"/>
</dbReference>
<sequence>MFHHLPYLLFLKLDLIILRIKSYVNTFLEFFRIFFEFFIYKYENKRYYIVKDKRRKRMARGRGKLTPQDKEDMKVFSANLNAILSDRNCKQVELSKATGIPASTLTGYVKGTSLPIPGNVQKIADYFGVLKSTLDPRFLSEDSAIEVSPAPPPTTSPIQSIYDQLVPPRQGKVLTYAERQLNEQKNEEETKVNEVSENIIRLDDYRQTAYRRVTGVVSAGSGSMQDDDLDMEVSFYEDEIPDDYDAIAYVVGNSMEPKIKNGDYLFIKNTPQVDFNTIGIFQVDGANYVKKLRQGYLESLNPDYEDIHLDESNDIRTIGKVVSVYREK</sequence>
<dbReference type="InterPro" id="IPR036286">
    <property type="entry name" value="LexA/Signal_pep-like_sf"/>
</dbReference>
<protein>
    <submittedName>
        <fullName evidence="5">Repressor protein CI</fullName>
    </submittedName>
</protein>